<sequence>MTKPVEKNALKYQEYLEEQLEDVVAKDTTKKYYERANEIVSTLLEKSKEISHHDKKSPFSCIYGVILSGCVQKQLAVPNMSCGYLVFLYYLKEKHLDNSEMDSHQKKHKDILSWIKQSVDKIRKELCTNKIKILKHSKSSLKIKWKGLEYHIAIAWTFSKRQYCAFHYTQDNVHVYPFSLEQLQMAANDLIDEAPIHHKRIKNVGKANKKWRTFLEHNLCASLSLLRVYYMREELVGRNTRLAVLFLKIWQHVVMKDRPQQQQQQQCLSNNSLEIICAHLLEQLEKTCQPDVAVPALDIIHAFFKLMARFLRRTGDSANEIVVLIEWPHRDGQSECLVTTREINRYKSKVDSEEFVVVDNLIIR</sequence>
<evidence type="ECO:0000313" key="1">
    <source>
        <dbReference type="EMBL" id="ETO04842.1"/>
    </source>
</evidence>
<protein>
    <submittedName>
        <fullName evidence="1">Uncharacterized protein</fullName>
    </submittedName>
</protein>
<name>X6LUN8_RETFI</name>
<evidence type="ECO:0000313" key="2">
    <source>
        <dbReference type="Proteomes" id="UP000023152"/>
    </source>
</evidence>
<dbReference type="AlphaFoldDB" id="X6LUN8"/>
<proteinExistence type="predicted"/>
<dbReference type="EMBL" id="ASPP01028870">
    <property type="protein sequence ID" value="ETO04842.1"/>
    <property type="molecule type" value="Genomic_DNA"/>
</dbReference>
<gene>
    <name evidence="1" type="ORF">RFI_32555</name>
</gene>
<dbReference type="Proteomes" id="UP000023152">
    <property type="component" value="Unassembled WGS sequence"/>
</dbReference>
<comment type="caution">
    <text evidence="1">The sequence shown here is derived from an EMBL/GenBank/DDBJ whole genome shotgun (WGS) entry which is preliminary data.</text>
</comment>
<keyword evidence="2" id="KW-1185">Reference proteome</keyword>
<accession>X6LUN8</accession>
<organism evidence="1 2">
    <name type="scientific">Reticulomyxa filosa</name>
    <dbReference type="NCBI Taxonomy" id="46433"/>
    <lineage>
        <taxon>Eukaryota</taxon>
        <taxon>Sar</taxon>
        <taxon>Rhizaria</taxon>
        <taxon>Retaria</taxon>
        <taxon>Foraminifera</taxon>
        <taxon>Monothalamids</taxon>
        <taxon>Reticulomyxidae</taxon>
        <taxon>Reticulomyxa</taxon>
    </lineage>
</organism>
<reference evidence="1 2" key="1">
    <citation type="journal article" date="2013" name="Curr. Biol.">
        <title>The Genome of the Foraminiferan Reticulomyxa filosa.</title>
        <authorList>
            <person name="Glockner G."/>
            <person name="Hulsmann N."/>
            <person name="Schleicher M."/>
            <person name="Noegel A.A."/>
            <person name="Eichinger L."/>
            <person name="Gallinger C."/>
            <person name="Pawlowski J."/>
            <person name="Sierra R."/>
            <person name="Euteneuer U."/>
            <person name="Pillet L."/>
            <person name="Moustafa A."/>
            <person name="Platzer M."/>
            <person name="Groth M."/>
            <person name="Szafranski K."/>
            <person name="Schliwa M."/>
        </authorList>
    </citation>
    <scope>NUCLEOTIDE SEQUENCE [LARGE SCALE GENOMIC DNA]</scope>
</reference>